<feature type="compositionally biased region" description="Low complexity" evidence="1">
    <location>
        <begin position="309"/>
        <end position="326"/>
    </location>
</feature>
<dbReference type="OMA" id="PFVPFLC"/>
<gene>
    <name evidence="2" type="ORF">THAPSDRAFT_22482</name>
</gene>
<name>B8C0M1_THAPS</name>
<keyword evidence="3" id="KW-1185">Reference proteome</keyword>
<evidence type="ECO:0000313" key="2">
    <source>
        <dbReference type="EMBL" id="EED93542.1"/>
    </source>
</evidence>
<feature type="region of interest" description="Disordered" evidence="1">
    <location>
        <begin position="1"/>
        <end position="36"/>
    </location>
</feature>
<dbReference type="InterPro" id="IPR016024">
    <property type="entry name" value="ARM-type_fold"/>
</dbReference>
<accession>B8C0M1</accession>
<reference evidence="2 3" key="2">
    <citation type="journal article" date="2008" name="Nature">
        <title>The Phaeodactylum genome reveals the evolutionary history of diatom genomes.</title>
        <authorList>
            <person name="Bowler C."/>
            <person name="Allen A.E."/>
            <person name="Badger J.H."/>
            <person name="Grimwood J."/>
            <person name="Jabbari K."/>
            <person name="Kuo A."/>
            <person name="Maheswari U."/>
            <person name="Martens C."/>
            <person name="Maumus F."/>
            <person name="Otillar R.P."/>
            <person name="Rayko E."/>
            <person name="Salamov A."/>
            <person name="Vandepoele K."/>
            <person name="Beszteri B."/>
            <person name="Gruber A."/>
            <person name="Heijde M."/>
            <person name="Katinka M."/>
            <person name="Mock T."/>
            <person name="Valentin K."/>
            <person name="Verret F."/>
            <person name="Berges J.A."/>
            <person name="Brownlee C."/>
            <person name="Cadoret J.P."/>
            <person name="Chiovitti A."/>
            <person name="Choi C.J."/>
            <person name="Coesel S."/>
            <person name="De Martino A."/>
            <person name="Detter J.C."/>
            <person name="Durkin C."/>
            <person name="Falciatore A."/>
            <person name="Fournet J."/>
            <person name="Haruta M."/>
            <person name="Huysman M.J."/>
            <person name="Jenkins B.D."/>
            <person name="Jiroutova K."/>
            <person name="Jorgensen R.E."/>
            <person name="Joubert Y."/>
            <person name="Kaplan A."/>
            <person name="Kroger N."/>
            <person name="Kroth P.G."/>
            <person name="La Roche J."/>
            <person name="Lindquist E."/>
            <person name="Lommer M."/>
            <person name="Martin-Jezequel V."/>
            <person name="Lopez P.J."/>
            <person name="Lucas S."/>
            <person name="Mangogna M."/>
            <person name="McGinnis K."/>
            <person name="Medlin L.K."/>
            <person name="Montsant A."/>
            <person name="Oudot-Le Secq M.P."/>
            <person name="Napoli C."/>
            <person name="Obornik M."/>
            <person name="Parker M.S."/>
            <person name="Petit J.L."/>
            <person name="Porcel B.M."/>
            <person name="Poulsen N."/>
            <person name="Robison M."/>
            <person name="Rychlewski L."/>
            <person name="Rynearson T.A."/>
            <person name="Schmutz J."/>
            <person name="Shapiro H."/>
            <person name="Siaut M."/>
            <person name="Stanley M."/>
            <person name="Sussman M.R."/>
            <person name="Taylor A.R."/>
            <person name="Vardi A."/>
            <person name="von Dassow P."/>
            <person name="Vyverman W."/>
            <person name="Willis A."/>
            <person name="Wyrwicz L.S."/>
            <person name="Rokhsar D.S."/>
            <person name="Weissenbach J."/>
            <person name="Armbrust E.V."/>
            <person name="Green B.R."/>
            <person name="Van de Peer Y."/>
            <person name="Grigoriev I.V."/>
        </authorList>
    </citation>
    <scope>NUCLEOTIDE SEQUENCE [LARGE SCALE GENOMIC DNA]</scope>
    <source>
        <strain evidence="2 3">CCMP1335</strain>
    </source>
</reference>
<reference evidence="2 3" key="1">
    <citation type="journal article" date="2004" name="Science">
        <title>The genome of the diatom Thalassiosira pseudonana: ecology, evolution, and metabolism.</title>
        <authorList>
            <person name="Armbrust E.V."/>
            <person name="Berges J.A."/>
            <person name="Bowler C."/>
            <person name="Green B.R."/>
            <person name="Martinez D."/>
            <person name="Putnam N.H."/>
            <person name="Zhou S."/>
            <person name="Allen A.E."/>
            <person name="Apt K.E."/>
            <person name="Bechner M."/>
            <person name="Brzezinski M.A."/>
            <person name="Chaal B.K."/>
            <person name="Chiovitti A."/>
            <person name="Davis A.K."/>
            <person name="Demarest M.S."/>
            <person name="Detter J.C."/>
            <person name="Glavina T."/>
            <person name="Goodstein D."/>
            <person name="Hadi M.Z."/>
            <person name="Hellsten U."/>
            <person name="Hildebrand M."/>
            <person name="Jenkins B.D."/>
            <person name="Jurka J."/>
            <person name="Kapitonov V.V."/>
            <person name="Kroger N."/>
            <person name="Lau W.W."/>
            <person name="Lane T.W."/>
            <person name="Larimer F.W."/>
            <person name="Lippmeier J.C."/>
            <person name="Lucas S."/>
            <person name="Medina M."/>
            <person name="Montsant A."/>
            <person name="Obornik M."/>
            <person name="Parker M.S."/>
            <person name="Palenik B."/>
            <person name="Pazour G.J."/>
            <person name="Richardson P.M."/>
            <person name="Rynearson T.A."/>
            <person name="Saito M.A."/>
            <person name="Schwartz D.C."/>
            <person name="Thamatrakoln K."/>
            <person name="Valentin K."/>
            <person name="Vardi A."/>
            <person name="Wilkerson F.P."/>
            <person name="Rokhsar D.S."/>
        </authorList>
    </citation>
    <scope>NUCLEOTIDE SEQUENCE [LARGE SCALE GENOMIC DNA]</scope>
    <source>
        <strain evidence="2 3">CCMP1335</strain>
    </source>
</reference>
<dbReference type="SUPFAM" id="SSF48371">
    <property type="entry name" value="ARM repeat"/>
    <property type="match status" value="2"/>
</dbReference>
<dbReference type="InterPro" id="IPR011989">
    <property type="entry name" value="ARM-like"/>
</dbReference>
<feature type="compositionally biased region" description="Basic residues" evidence="1">
    <location>
        <begin position="1"/>
        <end position="11"/>
    </location>
</feature>
<feature type="region of interest" description="Disordered" evidence="1">
    <location>
        <begin position="292"/>
        <end position="326"/>
    </location>
</feature>
<dbReference type="EMBL" id="CM000641">
    <property type="protein sequence ID" value="EED93542.1"/>
    <property type="molecule type" value="Genomic_DNA"/>
</dbReference>
<dbReference type="GO" id="GO:0005634">
    <property type="term" value="C:nucleus"/>
    <property type="evidence" value="ECO:0000318"/>
    <property type="project" value="GO_Central"/>
</dbReference>
<feature type="compositionally biased region" description="Basic residues" evidence="1">
    <location>
        <begin position="19"/>
        <end position="29"/>
    </location>
</feature>
<dbReference type="InParanoid" id="B8C0M1"/>
<proteinExistence type="predicted"/>
<sequence>MAPPSKAKHANQQKDFAKRPKAKVGKRAPSKLNATDTSFKTASVAVRSQDLDKNSGIAKPSTNKDGKHTLAARMELASSRGNALTTLQTSLRHHAPAVRCSGLKGIRDAVQSLAVVVDVAASSSGGGGEKEEDAEVKNLGVSILEANLPSLLPNMCRCWLDGDDDVRNLAVQLFGDILKNLSSSTQAPLSTATTEAASHLRCLVPFVPFLCAYTSSALNSLDRSIRKDGALIVGMLASSSANPSFGLLGKGEAGEGSGVSNIVSREVGKHVDLFLPSLERLLSSMSFGGKSGGAAGGGGDKKRKRDANHTPGSTTPSSSGRSGTGTAHSTLLSLAFLLKASLLVDDSGGEGNSKMLASSTRRLDPSLYLSGECSFLQGASAHSNSLLLFREFQCNNSCISSMESILDLPTMTLDEDIELVRSYNFEGAKAEGSANRKIEDDTTHLEKVQQLTSIVEVLRMKFVELTHSGRKPSNDQNGLILPTSDLETLDVLVQALRFAHRRGRSFRELGDLQTQMQDHAKNIEISNKRQKKSTKKSTTENQDMGSSLAAYRTSIAMMLALLLENFSVRSLDGTSNQKGSTTASRFELTNAGICSALAELGGETVIGDGGIASSSSPPWVNAVFSYVLPRLDNDDEGSATTEGEKDASEGVVTNMLLKVVQKLLLPSGNGVSGTIYLLKNRTKRHELLEAFGNVFFPKMALPVNDKTDTQRSGLVYATSSSSESADRVGQIASSAAGRTAALLLTSLVSQFGDRLLDPLNKLHDKQSVLILQMASVLPTYLVSWKGNFSGETGRVLASLLAIVRQWSTSINAASISGKDGTSVKMALIEFCLGLRCSIEMMFNGLADSSSKKKNKKKNAKTQTPSIFEELPEQVQKLLVGIVGLLQCPTDQLTASLSVICSKSFTAQVGAKDYTPISTNMANYIMEVIHSLRKTMSMSTYLMFLINSSGIENVAGIQVKLQKAGDNTNGDETPNNATDVLFLYDKSISQLSRFLISSCDNAYIKILPMIRPIMEKWVVAPTKVLSDNENSNTKISMTKDIAKGMVHARAALSIVAGLLWDAVFANDSVEESVTPDFVGIDEQFDSMLIDSIIDLIELSSRLLPTGGDQVDDLVQQQYLAKLLGPITLILRYRHGMLSLYLNSVSDHIADQSQSEVSSSSGRKSSSELHMKALMLVLKSKEPTSISSFVESNSTLQTTLLSVTDKIEKAVSNGHLSHLGEKLSHQAKLIVDRGSSSATTGDQ</sequence>
<dbReference type="AlphaFoldDB" id="B8C0M1"/>
<evidence type="ECO:0008006" key="4">
    <source>
        <dbReference type="Google" id="ProtNLM"/>
    </source>
</evidence>
<evidence type="ECO:0000313" key="3">
    <source>
        <dbReference type="Proteomes" id="UP000001449"/>
    </source>
</evidence>
<dbReference type="GeneID" id="7452248"/>
<dbReference type="Gene3D" id="1.25.10.10">
    <property type="entry name" value="Leucine-rich Repeat Variant"/>
    <property type="match status" value="1"/>
</dbReference>
<evidence type="ECO:0000256" key="1">
    <source>
        <dbReference type="SAM" id="MobiDB-lite"/>
    </source>
</evidence>
<dbReference type="PaxDb" id="35128-Thaps22482"/>
<dbReference type="RefSeq" id="XP_002290005.1">
    <property type="nucleotide sequence ID" value="XM_002289969.1"/>
</dbReference>
<dbReference type="STRING" id="35128.B8C0M1"/>
<dbReference type="PANTHER" id="PTHR16056:SF2">
    <property type="entry name" value="TESTIS-EXPRESSED PROTEIN 10"/>
    <property type="match status" value="1"/>
</dbReference>
<feature type="region of interest" description="Disordered" evidence="1">
    <location>
        <begin position="521"/>
        <end position="545"/>
    </location>
</feature>
<dbReference type="eggNOG" id="ENOG502RCIA">
    <property type="taxonomic scope" value="Eukaryota"/>
</dbReference>
<dbReference type="Proteomes" id="UP000001449">
    <property type="component" value="Chromosome 4"/>
</dbReference>
<dbReference type="PANTHER" id="PTHR16056">
    <property type="entry name" value="REGULATOR OF MICROTUBULE DYNAMICS PROTEIN"/>
    <property type="match status" value="1"/>
</dbReference>
<dbReference type="KEGG" id="tps:THAPSDRAFT_22482"/>
<dbReference type="HOGENOM" id="CLU_266747_0_0_1"/>
<organism evidence="2 3">
    <name type="scientific">Thalassiosira pseudonana</name>
    <name type="common">Marine diatom</name>
    <name type="synonym">Cyclotella nana</name>
    <dbReference type="NCBI Taxonomy" id="35128"/>
    <lineage>
        <taxon>Eukaryota</taxon>
        <taxon>Sar</taxon>
        <taxon>Stramenopiles</taxon>
        <taxon>Ochrophyta</taxon>
        <taxon>Bacillariophyta</taxon>
        <taxon>Coscinodiscophyceae</taxon>
        <taxon>Thalassiosirophycidae</taxon>
        <taxon>Thalassiosirales</taxon>
        <taxon>Thalassiosiraceae</taxon>
        <taxon>Thalassiosira</taxon>
    </lineage>
</organism>
<protein>
    <recommendedName>
        <fullName evidence="4">Pre-rRNA-processing protein Ipi1 N-terminal domain-containing protein</fullName>
    </recommendedName>
</protein>